<evidence type="ECO:0000256" key="1">
    <source>
        <dbReference type="SAM" id="MobiDB-lite"/>
    </source>
</evidence>
<evidence type="ECO:0000313" key="3">
    <source>
        <dbReference type="Proteomes" id="UP000541444"/>
    </source>
</evidence>
<keyword evidence="3" id="KW-1185">Reference proteome</keyword>
<feature type="non-terminal residue" evidence="2">
    <location>
        <position position="1"/>
    </location>
</feature>
<organism evidence="2 3">
    <name type="scientific">Kingdonia uniflora</name>
    <dbReference type="NCBI Taxonomy" id="39325"/>
    <lineage>
        <taxon>Eukaryota</taxon>
        <taxon>Viridiplantae</taxon>
        <taxon>Streptophyta</taxon>
        <taxon>Embryophyta</taxon>
        <taxon>Tracheophyta</taxon>
        <taxon>Spermatophyta</taxon>
        <taxon>Magnoliopsida</taxon>
        <taxon>Ranunculales</taxon>
        <taxon>Circaeasteraceae</taxon>
        <taxon>Kingdonia</taxon>
    </lineage>
</organism>
<dbReference type="AlphaFoldDB" id="A0A7J7NW08"/>
<dbReference type="PANTHER" id="PTHR48429:SF1">
    <property type="entry name" value="AGENET DOMAIN-CONTAINING PROTEIN"/>
    <property type="match status" value="1"/>
</dbReference>
<sequence>CLDPLWYKGKYNVSHFEAGPGETSTVKVWFLRPSLIWEDGGWMDWSVSMQNDCYIHEGVTSQEKPLKKVKHGYAEIDLITGIKGKGKLEPSQPLTLSAKERVFSAGQNDKDKFFDAPQTNRTGLVKEASGVVFGIPKPGKKRKLMDVSTQSVVGRSGPASEGNDSVKFTKHLVPQGSAPRGWKTASKSVSKGKQVTQLKPKVPRFGKPPGAANRRTGEGPASSVPSHSSDAPFLKKKSSSAVVVDHGNGKAVPYGEKNKIEETDAYYNDNSGTRRSNRRIQPTSRLLEGIQSSLTISKIPTVSHDKGTKSQTKSAFSRGHNIL</sequence>
<feature type="region of interest" description="Disordered" evidence="1">
    <location>
        <begin position="144"/>
        <end position="254"/>
    </location>
</feature>
<dbReference type="PANTHER" id="PTHR48429">
    <property type="entry name" value="AGENET DOMAIN-CONTAINING PROTEIN"/>
    <property type="match status" value="1"/>
</dbReference>
<accession>A0A7J7NW08</accession>
<evidence type="ECO:0000313" key="2">
    <source>
        <dbReference type="EMBL" id="KAF6171182.1"/>
    </source>
</evidence>
<proteinExistence type="predicted"/>
<dbReference type="Proteomes" id="UP000541444">
    <property type="component" value="Unassembled WGS sequence"/>
</dbReference>
<comment type="caution">
    <text evidence="2">The sequence shown here is derived from an EMBL/GenBank/DDBJ whole genome shotgun (WGS) entry which is preliminary data.</text>
</comment>
<name>A0A7J7NW08_9MAGN</name>
<dbReference type="InterPro" id="IPR055274">
    <property type="entry name" value="SWO1"/>
</dbReference>
<protein>
    <submittedName>
        <fullName evidence="2">Uncharacterized protein</fullName>
    </submittedName>
</protein>
<gene>
    <name evidence="2" type="ORF">GIB67_037702</name>
</gene>
<feature type="region of interest" description="Disordered" evidence="1">
    <location>
        <begin position="301"/>
        <end position="323"/>
    </location>
</feature>
<reference evidence="2 3" key="1">
    <citation type="journal article" date="2020" name="IScience">
        <title>Genome Sequencing of the Endangered Kingdonia uniflora (Circaeasteraceae, Ranunculales) Reveals Potential Mechanisms of Evolutionary Specialization.</title>
        <authorList>
            <person name="Sun Y."/>
            <person name="Deng T."/>
            <person name="Zhang A."/>
            <person name="Moore M.J."/>
            <person name="Landis J.B."/>
            <person name="Lin N."/>
            <person name="Zhang H."/>
            <person name="Zhang X."/>
            <person name="Huang J."/>
            <person name="Zhang X."/>
            <person name="Sun H."/>
            <person name="Wang H."/>
        </authorList>
    </citation>
    <scope>NUCLEOTIDE SEQUENCE [LARGE SCALE GENOMIC DNA]</scope>
    <source>
        <strain evidence="2">TB1705</strain>
        <tissue evidence="2">Leaf</tissue>
    </source>
</reference>
<dbReference type="EMBL" id="JACGCM010000514">
    <property type="protein sequence ID" value="KAF6171182.1"/>
    <property type="molecule type" value="Genomic_DNA"/>
</dbReference>
<feature type="compositionally biased region" description="Polar residues" evidence="1">
    <location>
        <begin position="185"/>
        <end position="197"/>
    </location>
</feature>
<dbReference type="OrthoDB" id="433924at2759"/>